<feature type="transmembrane region" description="Helical" evidence="12">
    <location>
        <begin position="72"/>
        <end position="91"/>
    </location>
</feature>
<dbReference type="PROSITE" id="PS00211">
    <property type="entry name" value="ABC_TRANSPORTER_1"/>
    <property type="match status" value="1"/>
</dbReference>
<feature type="transmembrane region" description="Helical" evidence="12">
    <location>
        <begin position="1041"/>
        <end position="1061"/>
    </location>
</feature>
<evidence type="ECO:0000256" key="9">
    <source>
        <dbReference type="ARBA" id="ARBA00023136"/>
    </source>
</evidence>
<dbReference type="EnsemblMetazoa" id="G23463.1">
    <property type="protein sequence ID" value="G23463.1:cds"/>
    <property type="gene ID" value="G23463"/>
</dbReference>
<dbReference type="GO" id="GO:0015431">
    <property type="term" value="F:ABC-type glutathione S-conjugate transporter activity"/>
    <property type="evidence" value="ECO:0007669"/>
    <property type="project" value="UniProtKB-EC"/>
</dbReference>
<feature type="transmembrane region" description="Helical" evidence="12">
    <location>
        <begin position="511"/>
        <end position="529"/>
    </location>
</feature>
<sequence>MNELQTMNEVLRLLLFVNVILLIVQLVMKLKLRKSILHEETIEAVLQISTLILVGVFLYLERWKGFVSSGVLFVYWAVSIISTSMSMYNKILHHMYSHEKESFLIFCTVYATHWLQWTISCFAEISTRSTEGEKNPYSTSSFPGRLLFLWVFSLILKGYRKPITKDDTFPLESKDKAYHLLLNFQKNWEKSGRNVKEWCMERRKPSLESATEIDAGESLVAKEENEDNASDYHGNASHSLLLTLLNMFGWKFLLLHVLTIFNSVCKMASPQLLSLLLGLLSEPAKEKDASCRDYLLAISLFVVSVFEVLTYIHSLTTALKLGVRVRATLMSALYRKVLKVGNISRQKSSVGEILNLMSVDTSTISDSMPLIGMWFESLLEIMFSLYFLYEILGYAVFAGCGLMVLLVPVNAYLSSKSFKVIEDHMKLNDDRIKLLSEVINGIKILKLYAWEMIFKDKIIAKRKTELRKLLNLKILERILETLFHITPFIVIFATFLTYILINDRPLDAKTVFVSLSFFNILKFSIEMVSRSVQENMKFYVAIKRIQKFLNSDDLIECNMKRMDQREIAIRISNGTFAWNWNSSVLERINMEVHEGKLVALVGNVGQGKSSLLSAILGELTKLKGTVNIKGTVAYVPQQAWILNATVEDNILFGMKMDRTRYNTVLETCALLPDLTILPAGDQTEIGEKGVNLSGGQKHRISLARAVYSDADIYLLDDPLSAVDSRVGSHLFNKVIGPTGVLKDKTRVLVTHGIHWLPSVDQIFVLSDGQISENGTYDELLDHAGPFAEFLENVKNQTDDFQNGNLGGLRRPLAYQNESRGLNPRTRSTSSDQFENRTSLNLDTQFKTTEQSSDVPHIDMTKDILIEEEKTEEGKVKWKRVVTYFKAVGLKYCLLLMLLYEASEGLSLMGNIWLSRWTEDPILNAAVNVTQNHRELQQRNVYYLGCYVSFGIGQVFCVVLFGIFSVTRTISASHIIHSNLLHSILRCPISFFDTTPSGRIMNRFSQDLSAVDTKIPFYIEMALYSGTVLLGTLAAITYAAQWFLLVAIPLGLVYFVLMTAYLPTLRQIKRIEAVCRSPIYSYFSETLAGASVIRAFGKENIFMLEIQKRINDFHRVNSTDVAISGWKSILTELLGCVVILSTSLMAVASRDTISAGMAGLSISYSLQVTRVMNWLVYCLTLVETNVVSIERIAEYTDTESEAALINDTHRPPENWPDEGQIIFSSYSTKHRPNLDTVLKNINVVIKPRSKIGIVGRTGAGKSSLAMALFRLIEPVSGNIEVDGENLTVLGLHDCRSKLTILPQDPVLFSGSLRMNIDPLNQFKDEQIWSAIEHAHLKSFVQSLPSGLEFECGEGGGNISAGQKQLVCLARSLLQKTKILILDEATAAVDLETDDLIQRTIREEFRDCTVLTIAHRINTVLDYDRIIVLDKGCVMEYDTPNHLLKDPNSLFYELARNAGILK</sequence>
<keyword evidence="4 12" id="KW-0812">Transmembrane</keyword>
<dbReference type="GO" id="GO:0005774">
    <property type="term" value="C:vacuolar membrane"/>
    <property type="evidence" value="ECO:0007669"/>
    <property type="project" value="UniProtKB-SubCell"/>
</dbReference>
<dbReference type="GO" id="GO:0005524">
    <property type="term" value="F:ATP binding"/>
    <property type="evidence" value="ECO:0007669"/>
    <property type="project" value="UniProtKB-KW"/>
</dbReference>
<proteinExistence type="inferred from homology"/>
<feature type="domain" description="ABC transmembrane type-1" evidence="14">
    <location>
        <begin position="901"/>
        <end position="1183"/>
    </location>
</feature>
<dbReference type="CDD" id="cd18603">
    <property type="entry name" value="ABC_6TM_MRP1_2_3_6_D2_like"/>
    <property type="match status" value="1"/>
</dbReference>
<dbReference type="InterPro" id="IPR003593">
    <property type="entry name" value="AAA+_ATPase"/>
</dbReference>
<dbReference type="InterPro" id="IPR027417">
    <property type="entry name" value="P-loop_NTPase"/>
</dbReference>
<dbReference type="InterPro" id="IPR017871">
    <property type="entry name" value="ABC_transporter-like_CS"/>
</dbReference>
<dbReference type="Gene3D" id="1.20.1560.10">
    <property type="entry name" value="ABC transporter type 1, transmembrane domain"/>
    <property type="match status" value="2"/>
</dbReference>
<evidence type="ECO:0000256" key="8">
    <source>
        <dbReference type="ARBA" id="ARBA00022989"/>
    </source>
</evidence>
<evidence type="ECO:0000256" key="1">
    <source>
        <dbReference type="ARBA" id="ARBA00004128"/>
    </source>
</evidence>
<keyword evidence="5" id="KW-0677">Repeat</keyword>
<comment type="similarity">
    <text evidence="2">Belongs to the ABC transporter superfamily. ABCC family. Conjugate transporter (TC 3.A.1.208) subfamily.</text>
</comment>
<evidence type="ECO:0000259" key="13">
    <source>
        <dbReference type="PROSITE" id="PS50893"/>
    </source>
</evidence>
<feature type="transmembrane region" description="Helical" evidence="12">
    <location>
        <begin position="294"/>
        <end position="312"/>
    </location>
</feature>
<dbReference type="CDD" id="cd03244">
    <property type="entry name" value="ABCC_MRP_domain2"/>
    <property type="match status" value="1"/>
</dbReference>
<dbReference type="PROSITE" id="PS50929">
    <property type="entry name" value="ABC_TM1F"/>
    <property type="match status" value="2"/>
</dbReference>
<dbReference type="PANTHER" id="PTHR24223:SF443">
    <property type="entry name" value="MULTIDRUG-RESISTANCE LIKE PROTEIN 1, ISOFORM I"/>
    <property type="match status" value="1"/>
</dbReference>
<feature type="domain" description="ABC transmembrane type-1" evidence="14">
    <location>
        <begin position="257"/>
        <end position="534"/>
    </location>
</feature>
<feature type="transmembrane region" description="Helical" evidence="12">
    <location>
        <begin position="394"/>
        <end position="413"/>
    </location>
</feature>
<dbReference type="InterPro" id="IPR011527">
    <property type="entry name" value="ABC1_TM_dom"/>
</dbReference>
<dbReference type="Pfam" id="PF24357">
    <property type="entry name" value="TMD0_ABC"/>
    <property type="match status" value="1"/>
</dbReference>
<evidence type="ECO:0000256" key="3">
    <source>
        <dbReference type="ARBA" id="ARBA00022448"/>
    </source>
</evidence>
<dbReference type="CDD" id="cd03250">
    <property type="entry name" value="ABCC_MRP_domain1"/>
    <property type="match status" value="1"/>
</dbReference>
<evidence type="ECO:0000256" key="6">
    <source>
        <dbReference type="ARBA" id="ARBA00022741"/>
    </source>
</evidence>
<feature type="transmembrane region" description="Helical" evidence="12">
    <location>
        <begin position="478"/>
        <end position="499"/>
    </location>
</feature>
<dbReference type="FunFam" id="3.40.50.300:FF:000293">
    <property type="entry name" value="ATP binding cassette subfamily C member 1"/>
    <property type="match status" value="1"/>
</dbReference>
<accession>A0A8W8KJU4</accession>
<evidence type="ECO:0000259" key="14">
    <source>
        <dbReference type="PROSITE" id="PS50929"/>
    </source>
</evidence>
<dbReference type="PANTHER" id="PTHR24223">
    <property type="entry name" value="ATP-BINDING CASSETTE SUB-FAMILY C"/>
    <property type="match status" value="1"/>
</dbReference>
<evidence type="ECO:0000313" key="15">
    <source>
        <dbReference type="EnsemblMetazoa" id="G23463.1:cds"/>
    </source>
</evidence>
<dbReference type="InterPro" id="IPR003439">
    <property type="entry name" value="ABC_transporter-like_ATP-bd"/>
</dbReference>
<dbReference type="InterPro" id="IPR056227">
    <property type="entry name" value="TMD0_ABC"/>
</dbReference>
<reference evidence="15" key="1">
    <citation type="submission" date="2022-08" db="UniProtKB">
        <authorList>
            <consortium name="EnsemblMetazoa"/>
        </authorList>
    </citation>
    <scope>IDENTIFICATION</scope>
    <source>
        <strain evidence="15">05x7-T-G4-1.051#20</strain>
    </source>
</reference>
<name>A0A8W8KJU4_MAGGI</name>
<feature type="domain" description="ABC transporter" evidence="13">
    <location>
        <begin position="1220"/>
        <end position="1454"/>
    </location>
</feature>
<organism evidence="15 16">
    <name type="scientific">Magallana gigas</name>
    <name type="common">Pacific oyster</name>
    <name type="synonym">Crassostrea gigas</name>
    <dbReference type="NCBI Taxonomy" id="29159"/>
    <lineage>
        <taxon>Eukaryota</taxon>
        <taxon>Metazoa</taxon>
        <taxon>Spiralia</taxon>
        <taxon>Lophotrochozoa</taxon>
        <taxon>Mollusca</taxon>
        <taxon>Bivalvia</taxon>
        <taxon>Autobranchia</taxon>
        <taxon>Pteriomorphia</taxon>
        <taxon>Ostreida</taxon>
        <taxon>Ostreoidea</taxon>
        <taxon>Ostreidae</taxon>
        <taxon>Magallana</taxon>
    </lineage>
</organism>
<feature type="transmembrane region" description="Helical" evidence="12">
    <location>
        <begin position="42"/>
        <end position="60"/>
    </location>
</feature>
<dbReference type="GO" id="GO:0016887">
    <property type="term" value="F:ATP hydrolysis activity"/>
    <property type="evidence" value="ECO:0007669"/>
    <property type="project" value="InterPro"/>
</dbReference>
<keyword evidence="7" id="KW-0067">ATP-binding</keyword>
<feature type="transmembrane region" description="Helical" evidence="12">
    <location>
        <begin position="940"/>
        <end position="963"/>
    </location>
</feature>
<dbReference type="EC" id="7.6.2.3" evidence="10"/>
<evidence type="ECO:0000256" key="5">
    <source>
        <dbReference type="ARBA" id="ARBA00022737"/>
    </source>
</evidence>
<dbReference type="PROSITE" id="PS50893">
    <property type="entry name" value="ABC_TRANSPORTER_2"/>
    <property type="match status" value="2"/>
</dbReference>
<keyword evidence="3" id="KW-0813">Transport</keyword>
<dbReference type="FunFam" id="1.20.1560.10:FF:000010">
    <property type="entry name" value="Multidrug resistance-associated ABC transporter"/>
    <property type="match status" value="1"/>
</dbReference>
<dbReference type="FunFam" id="3.40.50.300:FF:000074">
    <property type="entry name" value="Multidrug resistance-associated protein 5 isoform 1"/>
    <property type="match status" value="1"/>
</dbReference>
<evidence type="ECO:0000256" key="4">
    <source>
        <dbReference type="ARBA" id="ARBA00022692"/>
    </source>
</evidence>
<evidence type="ECO:0000256" key="10">
    <source>
        <dbReference type="ARBA" id="ARBA00024220"/>
    </source>
</evidence>
<protein>
    <recommendedName>
        <fullName evidence="10">ABC-type glutathione-S-conjugate transporter</fullName>
        <ecNumber evidence="10">7.6.2.3</ecNumber>
    </recommendedName>
</protein>
<dbReference type="Pfam" id="PF00664">
    <property type="entry name" value="ABC_membrane"/>
    <property type="match status" value="2"/>
</dbReference>
<dbReference type="SUPFAM" id="SSF52540">
    <property type="entry name" value="P-loop containing nucleoside triphosphate hydrolases"/>
    <property type="match status" value="2"/>
</dbReference>
<evidence type="ECO:0000256" key="12">
    <source>
        <dbReference type="SAM" id="Phobius"/>
    </source>
</evidence>
<keyword evidence="8 12" id="KW-1133">Transmembrane helix</keyword>
<dbReference type="CDD" id="cd18595">
    <property type="entry name" value="ABC_6TM_MRP1_2_3_6_D1_like"/>
    <property type="match status" value="1"/>
</dbReference>
<feature type="transmembrane region" description="Helical" evidence="12">
    <location>
        <begin position="1016"/>
        <end position="1035"/>
    </location>
</feature>
<dbReference type="InterPro" id="IPR050173">
    <property type="entry name" value="ABC_transporter_C-like"/>
</dbReference>
<dbReference type="FunFam" id="1.20.1560.10:FF:000006">
    <property type="entry name" value="ATP-binding cassette, sub-family C (CFTR/MRP), member 9"/>
    <property type="match status" value="1"/>
</dbReference>
<evidence type="ECO:0000256" key="2">
    <source>
        <dbReference type="ARBA" id="ARBA00009726"/>
    </source>
</evidence>
<feature type="domain" description="ABC transporter" evidence="13">
    <location>
        <begin position="569"/>
        <end position="792"/>
    </location>
</feature>
<dbReference type="InterPro" id="IPR036640">
    <property type="entry name" value="ABC1_TM_sf"/>
</dbReference>
<evidence type="ECO:0000256" key="7">
    <source>
        <dbReference type="ARBA" id="ARBA00022840"/>
    </source>
</evidence>
<evidence type="ECO:0000256" key="11">
    <source>
        <dbReference type="ARBA" id="ARBA00047523"/>
    </source>
</evidence>
<keyword evidence="9 12" id="KW-0472">Membrane</keyword>
<dbReference type="Pfam" id="PF00005">
    <property type="entry name" value="ABC_tran"/>
    <property type="match status" value="2"/>
</dbReference>
<evidence type="ECO:0000313" key="16">
    <source>
        <dbReference type="Proteomes" id="UP000005408"/>
    </source>
</evidence>
<keyword evidence="16" id="KW-1185">Reference proteome</keyword>
<dbReference type="SUPFAM" id="SSF90123">
    <property type="entry name" value="ABC transporter transmembrane region"/>
    <property type="match status" value="2"/>
</dbReference>
<comment type="catalytic activity">
    <reaction evidence="11">
        <text>leukotriene C4(in) + ATP + H2O = leukotriene C4(out) + ADP + phosphate + H(+)</text>
        <dbReference type="Rhea" id="RHEA:38963"/>
        <dbReference type="ChEBI" id="CHEBI:15377"/>
        <dbReference type="ChEBI" id="CHEBI:15378"/>
        <dbReference type="ChEBI" id="CHEBI:30616"/>
        <dbReference type="ChEBI" id="CHEBI:43474"/>
        <dbReference type="ChEBI" id="CHEBI:57973"/>
        <dbReference type="ChEBI" id="CHEBI:456216"/>
    </reaction>
    <physiologicalReaction direction="left-to-right" evidence="11">
        <dbReference type="Rhea" id="RHEA:38964"/>
    </physiologicalReaction>
</comment>
<keyword evidence="6" id="KW-0547">Nucleotide-binding</keyword>
<dbReference type="Gene3D" id="3.40.50.300">
    <property type="entry name" value="P-loop containing nucleotide triphosphate hydrolases"/>
    <property type="match status" value="2"/>
</dbReference>
<dbReference type="SMART" id="SM00382">
    <property type="entry name" value="AAA"/>
    <property type="match status" value="2"/>
</dbReference>
<feature type="transmembrane region" description="Helical" evidence="12">
    <location>
        <begin position="12"/>
        <end position="30"/>
    </location>
</feature>
<comment type="subcellular location">
    <subcellularLocation>
        <location evidence="1">Vacuole membrane</location>
        <topology evidence="1">Multi-pass membrane protein</topology>
    </subcellularLocation>
</comment>
<dbReference type="Proteomes" id="UP000005408">
    <property type="component" value="Unassembled WGS sequence"/>
</dbReference>